<evidence type="ECO:0000256" key="17">
    <source>
        <dbReference type="PIRSR" id="PIRSR006337-3"/>
    </source>
</evidence>
<evidence type="ECO:0000256" key="5">
    <source>
        <dbReference type="ARBA" id="ARBA00015938"/>
    </source>
</evidence>
<evidence type="ECO:0000256" key="4">
    <source>
        <dbReference type="ARBA" id="ARBA00012268"/>
    </source>
</evidence>
<feature type="site" description="Transition state stabilizer" evidence="17">
    <location>
        <position position="397"/>
    </location>
</feature>
<dbReference type="Gene3D" id="1.10.10.760">
    <property type="entry name" value="E-set domains of sugar-utilizing enzymes"/>
    <property type="match status" value="1"/>
</dbReference>
<proteinExistence type="inferred from homology"/>
<dbReference type="GO" id="GO:0005737">
    <property type="term" value="C:cytoplasm"/>
    <property type="evidence" value="ECO:0007669"/>
    <property type="project" value="UniProtKB-SubCell"/>
</dbReference>
<feature type="active site" description="Proton donor" evidence="15">
    <location>
        <position position="303"/>
    </location>
</feature>
<evidence type="ECO:0000256" key="15">
    <source>
        <dbReference type="PIRSR" id="PIRSR006337-1"/>
    </source>
</evidence>
<comment type="subcellular location">
    <subcellularLocation>
        <location evidence="1 15">Cytoplasm</location>
    </subcellularLocation>
</comment>
<keyword evidence="20" id="KW-1185">Reference proteome</keyword>
<evidence type="ECO:0000256" key="16">
    <source>
        <dbReference type="PIRSR" id="PIRSR006337-2"/>
    </source>
</evidence>
<evidence type="ECO:0000256" key="7">
    <source>
        <dbReference type="ARBA" id="ARBA00022801"/>
    </source>
</evidence>
<accession>A0A917J2K0</accession>
<protein>
    <recommendedName>
        <fullName evidence="5 13">Malto-oligosyltrehalose trehalohydrolase</fullName>
        <shortName evidence="14">MTHase</shortName>
        <ecNumber evidence="4 13">3.2.1.141</ecNumber>
    </recommendedName>
    <alternativeName>
        <fullName evidence="11 14">4-alpha-D-((1-&gt;4)-alpha-D-glucano)trehalose trehalohydrolase</fullName>
    </alternativeName>
    <alternativeName>
        <fullName evidence="10 14">Maltooligosyl trehalose trehalohydrolase</fullName>
    </alternativeName>
</protein>
<evidence type="ECO:0000256" key="1">
    <source>
        <dbReference type="ARBA" id="ARBA00004496"/>
    </source>
</evidence>
<name>A0A917J2K0_9BACT</name>
<feature type="binding site" evidence="16">
    <location>
        <begin position="264"/>
        <end position="269"/>
    </location>
    <ligand>
        <name>substrate</name>
    </ligand>
</feature>
<dbReference type="InterPro" id="IPR044901">
    <property type="entry name" value="Trehalose_TreZ_E-set_sf"/>
</dbReference>
<evidence type="ECO:0000256" key="8">
    <source>
        <dbReference type="ARBA" id="ARBA00023277"/>
    </source>
</evidence>
<dbReference type="Gene3D" id="2.60.40.10">
    <property type="entry name" value="Immunoglobulins"/>
    <property type="match status" value="1"/>
</dbReference>
<dbReference type="Gene3D" id="3.20.20.80">
    <property type="entry name" value="Glycosidases"/>
    <property type="match status" value="1"/>
</dbReference>
<dbReference type="GO" id="GO:0033942">
    <property type="term" value="F:4-alpha-D-(1-&gt;4)-alpha-D-glucanotrehalose trehalohydrolase activity"/>
    <property type="evidence" value="ECO:0007669"/>
    <property type="project" value="UniProtKB-EC"/>
</dbReference>
<dbReference type="Pfam" id="PF00128">
    <property type="entry name" value="Alpha-amylase"/>
    <property type="match status" value="2"/>
</dbReference>
<dbReference type="GO" id="GO:0005992">
    <property type="term" value="P:trehalose biosynthetic process"/>
    <property type="evidence" value="ECO:0007669"/>
    <property type="project" value="UniProtKB-UniRule"/>
</dbReference>
<evidence type="ECO:0000256" key="14">
    <source>
        <dbReference type="PIRNR" id="PIRNR006337"/>
    </source>
</evidence>
<dbReference type="CDD" id="cd11325">
    <property type="entry name" value="AmyAc_GTHase"/>
    <property type="match status" value="1"/>
</dbReference>
<evidence type="ECO:0000256" key="6">
    <source>
        <dbReference type="ARBA" id="ARBA00022490"/>
    </source>
</evidence>
<feature type="binding site" evidence="16">
    <location>
        <begin position="396"/>
        <end position="401"/>
    </location>
    <ligand>
        <name>substrate</name>
    </ligand>
</feature>
<evidence type="ECO:0000256" key="11">
    <source>
        <dbReference type="ARBA" id="ARBA00033284"/>
    </source>
</evidence>
<keyword evidence="8" id="KW-0119">Carbohydrate metabolism</keyword>
<dbReference type="InterPro" id="IPR017853">
    <property type="entry name" value="GH"/>
</dbReference>
<evidence type="ECO:0000256" key="9">
    <source>
        <dbReference type="ARBA" id="ARBA00023295"/>
    </source>
</evidence>
<dbReference type="PANTHER" id="PTHR43651">
    <property type="entry name" value="1,4-ALPHA-GLUCAN-BRANCHING ENZYME"/>
    <property type="match status" value="1"/>
</dbReference>
<comment type="caution">
    <text evidence="19">The sequence shown here is derived from an EMBL/GenBank/DDBJ whole genome shotgun (WGS) entry which is preliminary data.</text>
</comment>
<dbReference type="PIRSF" id="PIRSF006337">
    <property type="entry name" value="Trehalose_TreZ"/>
    <property type="match status" value="1"/>
</dbReference>
<evidence type="ECO:0000313" key="20">
    <source>
        <dbReference type="Proteomes" id="UP000627292"/>
    </source>
</evidence>
<comment type="similarity">
    <text evidence="3 14">Belongs to the glycosyl hydrolase 13 family.</text>
</comment>
<evidence type="ECO:0000259" key="18">
    <source>
        <dbReference type="SMART" id="SM00642"/>
    </source>
</evidence>
<organism evidence="19 20">
    <name type="scientific">Filimonas zeae</name>
    <dbReference type="NCBI Taxonomy" id="1737353"/>
    <lineage>
        <taxon>Bacteria</taxon>
        <taxon>Pseudomonadati</taxon>
        <taxon>Bacteroidota</taxon>
        <taxon>Chitinophagia</taxon>
        <taxon>Chitinophagales</taxon>
        <taxon>Chitinophagaceae</taxon>
        <taxon>Filimonas</taxon>
    </lineage>
</organism>
<keyword evidence="7 14" id="KW-0378">Hydrolase</keyword>
<dbReference type="InterPro" id="IPR012768">
    <property type="entry name" value="Trehalose_TreZ"/>
</dbReference>
<dbReference type="PANTHER" id="PTHR43651:SF11">
    <property type="entry name" value="MALTO-OLIGOSYLTREHALOSE TREHALOHYDROLASE"/>
    <property type="match status" value="1"/>
</dbReference>
<dbReference type="SMART" id="SM00642">
    <property type="entry name" value="Aamy"/>
    <property type="match status" value="1"/>
</dbReference>
<dbReference type="CDD" id="cd02853">
    <property type="entry name" value="E_set_MTHase_like_N"/>
    <property type="match status" value="1"/>
</dbReference>
<dbReference type="NCBIfam" id="TIGR02402">
    <property type="entry name" value="trehalose_TreZ"/>
    <property type="match status" value="1"/>
</dbReference>
<comment type="catalytic activity">
    <reaction evidence="12 14">
        <text>hydrolysis of (1-&gt;4)-alpha-D-glucosidic linkage in 4-alpha-D-[(1-&gt;4)-alpha-D-glucanosyl]n trehalose to yield trehalose and (1-&gt;4)-alpha-D-glucan.</text>
        <dbReference type="EC" id="3.2.1.141"/>
    </reaction>
</comment>
<comment type="pathway">
    <text evidence="2 14">Glycan biosynthesis; trehalose biosynthesis.</text>
</comment>
<dbReference type="EC" id="3.2.1.141" evidence="4 13"/>
<dbReference type="AlphaFoldDB" id="A0A917J2K0"/>
<dbReference type="InterPro" id="IPR013783">
    <property type="entry name" value="Ig-like_fold"/>
</dbReference>
<sequence>MEHYTIYHPRPGVFLRNDGLADITVWAPEAAAVALVTAGEQPLTIPLEKGEWGYWRATTHQLAAGDRYRFLLNNKEAFPDPASVAQPEGVHGPSEVADRQFAWTDDNWKGLPLEDLIIYELHTGAFSAAHTFEGIIEQLPYLQQLGITAIELMPVNQFPGNRNWGYDGVYVYAVHGFYGGLAGLKRLVNAAHAAGIAVILDVVYNHLGPDGNYLEQYGPYFTGKYKTPWGKALNFDDAWCDGVRNYFLQNVLFWLDECRIDGLRLDAVHAIWDFGAHHIIQQISEAVKELEEATGRTKILIAEIDLNNPRYIQDIAEGGYGLQGQWSDEFHHALHSVLTGEVNGYYEDFGRLQHLEKAFRDTYVYDGNYSPHRKRTFGLPVTGLPYSKFVVFSQNHDQIGNRLLGDRLSASLSEQQLKLAAAAVLLSPHLPLLFMGEEYGEKNPFLFFVHHENDDLIEVVRRSRREEFAYFQFEGDFPDPQSETVFESCILTHSCGRDEAAADMFRWYQQLIQLRKTRPAMRCFERDSVQVWPVNEEEKLLLVERTGNGDALVIVFNFSNEIRPLPDICHSLDYVVTTSVKEDYSTHHISPFAVSVFEKKNS</sequence>
<feature type="binding site" evidence="16">
    <location>
        <begin position="328"/>
        <end position="332"/>
    </location>
    <ligand>
        <name>substrate</name>
    </ligand>
</feature>
<evidence type="ECO:0000256" key="3">
    <source>
        <dbReference type="ARBA" id="ARBA00008061"/>
    </source>
</evidence>
<dbReference type="RefSeq" id="WP_188955670.1">
    <property type="nucleotide sequence ID" value="NZ_BMIB01000004.1"/>
</dbReference>
<dbReference type="EMBL" id="BMIB01000004">
    <property type="protein sequence ID" value="GGH75957.1"/>
    <property type="molecule type" value="Genomic_DNA"/>
</dbReference>
<evidence type="ECO:0000256" key="13">
    <source>
        <dbReference type="NCBIfam" id="TIGR02402"/>
    </source>
</evidence>
<feature type="domain" description="Glycosyl hydrolase family 13 catalytic" evidence="18">
    <location>
        <begin position="120"/>
        <end position="464"/>
    </location>
</feature>
<evidence type="ECO:0000313" key="19">
    <source>
        <dbReference type="EMBL" id="GGH75957.1"/>
    </source>
</evidence>
<dbReference type="SUPFAM" id="SSF51445">
    <property type="entry name" value="(Trans)glycosidases"/>
    <property type="match status" value="1"/>
</dbReference>
<dbReference type="InterPro" id="IPR006047">
    <property type="entry name" value="GH13_cat_dom"/>
</dbReference>
<reference evidence="19" key="2">
    <citation type="submission" date="2020-09" db="EMBL/GenBank/DDBJ databases">
        <authorList>
            <person name="Sun Q."/>
            <person name="Zhou Y."/>
        </authorList>
    </citation>
    <scope>NUCLEOTIDE SEQUENCE</scope>
    <source>
        <strain evidence="19">CGMCC 1.15290</strain>
    </source>
</reference>
<keyword evidence="9 14" id="KW-0326">Glycosidase</keyword>
<dbReference type="InterPro" id="IPR014756">
    <property type="entry name" value="Ig_E-set"/>
</dbReference>
<dbReference type="Proteomes" id="UP000627292">
    <property type="component" value="Unassembled WGS sequence"/>
</dbReference>
<keyword evidence="6" id="KW-0963">Cytoplasm</keyword>
<gene>
    <name evidence="19" type="primary">treZ</name>
    <name evidence="19" type="ORF">GCM10011379_40080</name>
</gene>
<dbReference type="SUPFAM" id="SSF81296">
    <property type="entry name" value="E set domains"/>
    <property type="match status" value="1"/>
</dbReference>
<evidence type="ECO:0000256" key="2">
    <source>
        <dbReference type="ARBA" id="ARBA00005199"/>
    </source>
</evidence>
<evidence type="ECO:0000256" key="12">
    <source>
        <dbReference type="ARBA" id="ARBA00034013"/>
    </source>
</evidence>
<feature type="active site" description="Nucleophile" evidence="15">
    <location>
        <position position="266"/>
    </location>
</feature>
<reference evidence="19" key="1">
    <citation type="journal article" date="2014" name="Int. J. Syst. Evol. Microbiol.">
        <title>Complete genome sequence of Corynebacterium casei LMG S-19264T (=DSM 44701T), isolated from a smear-ripened cheese.</title>
        <authorList>
            <consortium name="US DOE Joint Genome Institute (JGI-PGF)"/>
            <person name="Walter F."/>
            <person name="Albersmeier A."/>
            <person name="Kalinowski J."/>
            <person name="Ruckert C."/>
        </authorList>
    </citation>
    <scope>NUCLEOTIDE SEQUENCE</scope>
    <source>
        <strain evidence="19">CGMCC 1.15290</strain>
    </source>
</reference>
<evidence type="ECO:0000256" key="10">
    <source>
        <dbReference type="ARBA" id="ARBA00032057"/>
    </source>
</evidence>